<feature type="region of interest" description="Disordered" evidence="1">
    <location>
        <begin position="327"/>
        <end position="347"/>
    </location>
</feature>
<keyword evidence="3" id="KW-1185">Reference proteome</keyword>
<name>A0A167G701_METRR</name>
<sequence>MIPPIDEEVLRDNPKFAKLFSTLKKDILNADGSTKLDPDAKERELVSQGLNSIRRRYARQYLLQRAIATASLSDARLPAESSASLRFDNSTLSEPPDLLAELFLILPSLVDSDQPVDAENAALVLSSPPFSDFESMLPELGAMISARLYASALGLVRILHPSKNPSYLHRHIPSLPADYAALREKLSDAQMNLMDSRIRALSSLKELISSYMQSLTLLIQTLESKHGVAARNIELRALDVSQEAQLTEHDAKALLANLSKDMYSPEAAMALGNYLSHLKDARVRAAERVRGLQAELGDYGVGVDADGSKEKKMKELAQMYREMESQMEDVKRDLDRLSNERNDLGRV</sequence>
<gene>
    <name evidence="2" type="ORF">NOR_02987</name>
</gene>
<comment type="caution">
    <text evidence="2">The sequence shown here is derived from an EMBL/GenBank/DDBJ whole genome shotgun (WGS) entry which is preliminary data.</text>
</comment>
<dbReference type="Proteomes" id="UP000243498">
    <property type="component" value="Unassembled WGS sequence"/>
</dbReference>
<organism evidence="2 3">
    <name type="scientific">Metarhizium rileyi (strain RCEF 4871)</name>
    <name type="common">Nomuraea rileyi</name>
    <dbReference type="NCBI Taxonomy" id="1649241"/>
    <lineage>
        <taxon>Eukaryota</taxon>
        <taxon>Fungi</taxon>
        <taxon>Dikarya</taxon>
        <taxon>Ascomycota</taxon>
        <taxon>Pezizomycotina</taxon>
        <taxon>Sordariomycetes</taxon>
        <taxon>Hypocreomycetidae</taxon>
        <taxon>Hypocreales</taxon>
        <taxon>Clavicipitaceae</taxon>
        <taxon>Metarhizium</taxon>
    </lineage>
</organism>
<evidence type="ECO:0000256" key="1">
    <source>
        <dbReference type="SAM" id="MobiDB-lite"/>
    </source>
</evidence>
<evidence type="ECO:0000313" key="3">
    <source>
        <dbReference type="Proteomes" id="UP000243498"/>
    </source>
</evidence>
<protein>
    <submittedName>
        <fullName evidence="2">Uncharacterized protein</fullName>
    </submittedName>
</protein>
<dbReference type="OrthoDB" id="66964at2759"/>
<evidence type="ECO:0000313" key="2">
    <source>
        <dbReference type="EMBL" id="OAA46234.1"/>
    </source>
</evidence>
<dbReference type="EMBL" id="AZHC01000007">
    <property type="protein sequence ID" value="OAA46234.1"/>
    <property type="molecule type" value="Genomic_DNA"/>
</dbReference>
<proteinExistence type="predicted"/>
<dbReference type="AlphaFoldDB" id="A0A167G701"/>
<dbReference type="STRING" id="1081105.A0A167G701"/>
<dbReference type="OMA" id="SNLRTWA"/>
<reference evidence="2 3" key="1">
    <citation type="journal article" date="2016" name="Genome Biol. Evol.">
        <title>Divergent and convergent evolution of fungal pathogenicity.</title>
        <authorList>
            <person name="Shang Y."/>
            <person name="Xiao G."/>
            <person name="Zheng P."/>
            <person name="Cen K."/>
            <person name="Zhan S."/>
            <person name="Wang C."/>
        </authorList>
    </citation>
    <scope>NUCLEOTIDE SEQUENCE [LARGE SCALE GENOMIC DNA]</scope>
    <source>
        <strain evidence="2 3">RCEF 4871</strain>
    </source>
</reference>
<accession>A0A167G701</accession>